<dbReference type="Gene3D" id="3.90.79.10">
    <property type="entry name" value="Nucleoside Triphosphate Pyrophosphohydrolase"/>
    <property type="match status" value="1"/>
</dbReference>
<dbReference type="GO" id="GO:0051287">
    <property type="term" value="F:NAD binding"/>
    <property type="evidence" value="ECO:0007669"/>
    <property type="project" value="TreeGrafter"/>
</dbReference>
<reference evidence="4" key="1">
    <citation type="journal article" date="2023" name="Plant J.">
        <title>The genome of the king protea, Protea cynaroides.</title>
        <authorList>
            <person name="Chang J."/>
            <person name="Duong T.A."/>
            <person name="Schoeman C."/>
            <person name="Ma X."/>
            <person name="Roodt D."/>
            <person name="Barker N."/>
            <person name="Li Z."/>
            <person name="Van de Peer Y."/>
            <person name="Mizrachi E."/>
        </authorList>
    </citation>
    <scope>NUCLEOTIDE SEQUENCE</scope>
    <source>
        <tissue evidence="4">Young leaves</tissue>
    </source>
</reference>
<name>A0A9Q0KVL0_9MAGN</name>
<dbReference type="InterPro" id="IPR040618">
    <property type="entry name" value="Pre-Nudix"/>
</dbReference>
<protein>
    <recommendedName>
        <fullName evidence="3">Pre-nudix hydrolase domain-containing protein</fullName>
    </recommendedName>
</protein>
<dbReference type="AlphaFoldDB" id="A0A9Q0KVL0"/>
<evidence type="ECO:0000259" key="3">
    <source>
        <dbReference type="Pfam" id="PF18290"/>
    </source>
</evidence>
<evidence type="ECO:0000256" key="1">
    <source>
        <dbReference type="ARBA" id="ARBA00005582"/>
    </source>
</evidence>
<gene>
    <name evidence="4" type="ORF">NE237_002170</name>
</gene>
<feature type="domain" description="Pre-nudix hydrolase" evidence="3">
    <location>
        <begin position="16"/>
        <end position="94"/>
    </location>
</feature>
<dbReference type="Pfam" id="PF18290">
    <property type="entry name" value="Nudix_hydro"/>
    <property type="match status" value="1"/>
</dbReference>
<dbReference type="PANTHER" id="PTHR13994">
    <property type="entry name" value="NUDIX HYDROLASE RELATED"/>
    <property type="match status" value="1"/>
</dbReference>
<dbReference type="OrthoDB" id="447842at2759"/>
<sequence>MERVVSENVAQPVELLHGVEDNFGGVIVDMKDPLDSDVFVATLRALISQWRQEGKKGVWIKFPIELVNLVEAAVKKGFCYHHAEPKYLMLVYWIPESCNTIPANFVIMLTMIQLLMKPGDFLGRSLQMGCQSQQSFFGESDLLFIGMLRPLSLDIQKQEAEIEAAQWMPIEDYVAQPFVQKHQLAKSFADLCIAKINERYAGFTPLHSPLAYSGKLFDLYLNSYDLNKPPASL</sequence>
<dbReference type="Proteomes" id="UP001141806">
    <property type="component" value="Unassembled WGS sequence"/>
</dbReference>
<dbReference type="FunFam" id="3.40.630.30:FF:000016">
    <property type="entry name" value="nudix hydrolase 2"/>
    <property type="match status" value="1"/>
</dbReference>
<comment type="similarity">
    <text evidence="1">Belongs to the Nudix hydrolase family.</text>
</comment>
<proteinExistence type="inferred from homology"/>
<organism evidence="4 5">
    <name type="scientific">Protea cynaroides</name>
    <dbReference type="NCBI Taxonomy" id="273540"/>
    <lineage>
        <taxon>Eukaryota</taxon>
        <taxon>Viridiplantae</taxon>
        <taxon>Streptophyta</taxon>
        <taxon>Embryophyta</taxon>
        <taxon>Tracheophyta</taxon>
        <taxon>Spermatophyta</taxon>
        <taxon>Magnoliopsida</taxon>
        <taxon>Proteales</taxon>
        <taxon>Proteaceae</taxon>
        <taxon>Protea</taxon>
    </lineage>
</organism>
<dbReference type="GO" id="GO:0047631">
    <property type="term" value="F:ADP-ribose diphosphatase activity"/>
    <property type="evidence" value="ECO:0007669"/>
    <property type="project" value="TreeGrafter"/>
</dbReference>
<dbReference type="EMBL" id="JAMYWD010000003">
    <property type="protein sequence ID" value="KAJ4977064.1"/>
    <property type="molecule type" value="Genomic_DNA"/>
</dbReference>
<keyword evidence="2" id="KW-0378">Hydrolase</keyword>
<accession>A0A9Q0KVL0</accession>
<dbReference type="PANTHER" id="PTHR13994:SF29">
    <property type="entry name" value="NUDIX HYDROLASE 2"/>
    <property type="match status" value="1"/>
</dbReference>
<evidence type="ECO:0000256" key="2">
    <source>
        <dbReference type="ARBA" id="ARBA00022801"/>
    </source>
</evidence>
<comment type="caution">
    <text evidence="4">The sequence shown here is derived from an EMBL/GenBank/DDBJ whole genome shotgun (WGS) entry which is preliminary data.</text>
</comment>
<keyword evidence="5" id="KW-1185">Reference proteome</keyword>
<evidence type="ECO:0000313" key="4">
    <source>
        <dbReference type="EMBL" id="KAJ4977064.1"/>
    </source>
</evidence>
<dbReference type="Gene3D" id="3.40.630.30">
    <property type="match status" value="1"/>
</dbReference>
<dbReference type="GO" id="GO:0035529">
    <property type="term" value="F:NADH pyrophosphatase activity"/>
    <property type="evidence" value="ECO:0007669"/>
    <property type="project" value="TreeGrafter"/>
</dbReference>
<evidence type="ECO:0000313" key="5">
    <source>
        <dbReference type="Proteomes" id="UP001141806"/>
    </source>
</evidence>
<dbReference type="InterPro" id="IPR003293">
    <property type="entry name" value="Nudix_hydrolase6-like"/>
</dbReference>